<dbReference type="Gene3D" id="1.10.1300.10">
    <property type="entry name" value="3'5'-cyclic nucleotide phosphodiesterase, catalytic domain"/>
    <property type="match status" value="2"/>
</dbReference>
<dbReference type="AlphaFoldDB" id="A0AAV4V5I6"/>
<dbReference type="GO" id="GO:0007165">
    <property type="term" value="P:signal transduction"/>
    <property type="evidence" value="ECO:0007669"/>
    <property type="project" value="InterPro"/>
</dbReference>
<name>A0AAV4V5I6_9ARAC</name>
<organism evidence="5 6">
    <name type="scientific">Caerostris darwini</name>
    <dbReference type="NCBI Taxonomy" id="1538125"/>
    <lineage>
        <taxon>Eukaryota</taxon>
        <taxon>Metazoa</taxon>
        <taxon>Ecdysozoa</taxon>
        <taxon>Arthropoda</taxon>
        <taxon>Chelicerata</taxon>
        <taxon>Arachnida</taxon>
        <taxon>Araneae</taxon>
        <taxon>Araneomorphae</taxon>
        <taxon>Entelegynae</taxon>
        <taxon>Araneoidea</taxon>
        <taxon>Araneidae</taxon>
        <taxon>Caerostris</taxon>
    </lineage>
</organism>
<dbReference type="InterPro" id="IPR029016">
    <property type="entry name" value="GAF-like_dom_sf"/>
</dbReference>
<dbReference type="InterPro" id="IPR003607">
    <property type="entry name" value="HD/PDEase_dom"/>
</dbReference>
<dbReference type="InterPro" id="IPR023088">
    <property type="entry name" value="PDEase"/>
</dbReference>
<keyword evidence="2" id="KW-0378">Hydrolase</keyword>
<dbReference type="GO" id="GO:0004114">
    <property type="term" value="F:3',5'-cyclic-nucleotide phosphodiesterase activity"/>
    <property type="evidence" value="ECO:0007669"/>
    <property type="project" value="InterPro"/>
</dbReference>
<evidence type="ECO:0000313" key="5">
    <source>
        <dbReference type="EMBL" id="GIY65477.1"/>
    </source>
</evidence>
<keyword evidence="6" id="KW-1185">Reference proteome</keyword>
<dbReference type="Pfam" id="PF00233">
    <property type="entry name" value="PDEase_I"/>
    <property type="match status" value="1"/>
</dbReference>
<feature type="binding site" evidence="3">
    <location>
        <position position="514"/>
    </location>
    <ligand>
        <name>Zn(2+)</name>
        <dbReference type="ChEBI" id="CHEBI:29105"/>
        <label>1</label>
    </ligand>
</feature>
<accession>A0AAV4V5I6</accession>
<dbReference type="GO" id="GO:0046872">
    <property type="term" value="F:metal ion binding"/>
    <property type="evidence" value="ECO:0007669"/>
    <property type="project" value="UniProtKB-KW"/>
</dbReference>
<keyword evidence="1 3" id="KW-0479">Metal-binding</keyword>
<dbReference type="PANTHER" id="PTHR11347">
    <property type="entry name" value="CYCLIC NUCLEOTIDE PHOSPHODIESTERASE"/>
    <property type="match status" value="1"/>
</dbReference>
<evidence type="ECO:0000256" key="1">
    <source>
        <dbReference type="ARBA" id="ARBA00022723"/>
    </source>
</evidence>
<evidence type="ECO:0000259" key="4">
    <source>
        <dbReference type="PROSITE" id="PS51845"/>
    </source>
</evidence>
<evidence type="ECO:0000256" key="2">
    <source>
        <dbReference type="ARBA" id="ARBA00022801"/>
    </source>
</evidence>
<dbReference type="InterPro" id="IPR002073">
    <property type="entry name" value="PDEase_catalytic_dom"/>
</dbReference>
<proteinExistence type="predicted"/>
<feature type="binding site" evidence="3">
    <location>
        <position position="430"/>
    </location>
    <ligand>
        <name>Zn(2+)</name>
        <dbReference type="ChEBI" id="CHEBI:29105"/>
        <label>1</label>
    </ligand>
</feature>
<dbReference type="CDD" id="cd00077">
    <property type="entry name" value="HDc"/>
    <property type="match status" value="1"/>
</dbReference>
<evidence type="ECO:0000313" key="6">
    <source>
        <dbReference type="Proteomes" id="UP001054837"/>
    </source>
</evidence>
<feature type="binding site" evidence="3">
    <location>
        <position position="430"/>
    </location>
    <ligand>
        <name>Zn(2+)</name>
        <dbReference type="ChEBI" id="CHEBI:29105"/>
        <label>2</label>
    </ligand>
</feature>
<dbReference type="PRINTS" id="PR00387">
    <property type="entry name" value="PDIESTERASE1"/>
</dbReference>
<evidence type="ECO:0000256" key="3">
    <source>
        <dbReference type="PIRSR" id="PIRSR623088-3"/>
    </source>
</evidence>
<comment type="caution">
    <text evidence="5">The sequence shown here is derived from an EMBL/GenBank/DDBJ whole genome shotgun (WGS) entry which is preliminary data.</text>
</comment>
<sequence length="613" mass="70272">MGRVSIDYGKSGKNLLPKRAVRFLPSELVKKITVAIEKEGSWLDEHPQFIHDYFFRKISRQMANSWLLFHSAPQGSVQEASWFTNTNSGAAFLVRKTSAQELNSGTRLSRSSLDVTWPVLNATYDGIPTFWSRLFQGDAMRLCNSYVVQKTLRQLWDEQELIFKLVNDINTDLGLCSLCLKVLTNISIFTHADSKDLLVSRFLINGERGDFNRCLVRELFNVSCNSITYEMQRKEEICILWGIYIVGHVGEYGESLNISDYYKTFFGIFDLDINDMKAGNVDSSSSFEGRFLITVGITGCVATTEEFTIFCNLGIQDDRLYEKTRQAIDETNRIKVTLEVRQYSATTALEEVQELLRENHIPSADTYKLHDLKFDDFSLNDKEMLKACLRMFIDLGFVQRFRIEYDVSKLDHVLGKLEALSLLIACLCHDLDQAGTNNSFLKKSNSPLAKLYSTSTMEHHHFHQCIMILNCEGTQILSHLSSEEYMNIVHILDEAILATDLAAYYKAMLMIACDIAAITKPWEIQKKIADLVVNEFFDQRDVEKQSKLEPVDMMNRDKKDKLPLMQVAFIDSICLPVYEAFAMILDELSPLLEGVKENRAQWLKLVEEKRTLF</sequence>
<reference evidence="5 6" key="1">
    <citation type="submission" date="2021-06" db="EMBL/GenBank/DDBJ databases">
        <title>Caerostris darwini draft genome.</title>
        <authorList>
            <person name="Kono N."/>
            <person name="Arakawa K."/>
        </authorList>
    </citation>
    <scope>NUCLEOTIDE SEQUENCE [LARGE SCALE GENOMIC DNA]</scope>
</reference>
<dbReference type="SUPFAM" id="SSF109604">
    <property type="entry name" value="HD-domain/PDEase-like"/>
    <property type="match status" value="1"/>
</dbReference>
<feature type="binding site" evidence="3">
    <location>
        <position position="429"/>
    </location>
    <ligand>
        <name>Zn(2+)</name>
        <dbReference type="ChEBI" id="CHEBI:29105"/>
        <label>1</label>
    </ligand>
</feature>
<gene>
    <name evidence="5" type="primary">Pde11</name>
    <name evidence="5" type="ORF">CDAR_189751</name>
</gene>
<dbReference type="PROSITE" id="PS51845">
    <property type="entry name" value="PDEASE_I_2"/>
    <property type="match status" value="1"/>
</dbReference>
<dbReference type="Gene3D" id="3.30.450.40">
    <property type="match status" value="1"/>
</dbReference>
<dbReference type="EMBL" id="BPLQ01012439">
    <property type="protein sequence ID" value="GIY65477.1"/>
    <property type="molecule type" value="Genomic_DNA"/>
</dbReference>
<dbReference type="Proteomes" id="UP001054837">
    <property type="component" value="Unassembled WGS sequence"/>
</dbReference>
<dbReference type="InterPro" id="IPR036971">
    <property type="entry name" value="PDEase_catalytic_dom_sf"/>
</dbReference>
<feature type="domain" description="PDEase" evidence="4">
    <location>
        <begin position="409"/>
        <end position="609"/>
    </location>
</feature>
<protein>
    <submittedName>
        <fullName evidence="5">Dual 3',5'-cyclic-AMP and -GMP phosphodiesterase 11</fullName>
    </submittedName>
</protein>